<dbReference type="AlphaFoldDB" id="A0AA86Z0J0"/>
<accession>A0AA86Z0J0</accession>
<dbReference type="Proteomes" id="UP000004506">
    <property type="component" value="Unassembled WGS sequence"/>
</dbReference>
<feature type="non-terminal residue" evidence="1">
    <location>
        <position position="99"/>
    </location>
</feature>
<name>A0AA86Z0J0_PROST</name>
<proteinExistence type="predicted"/>
<gene>
    <name evidence="1" type="ORF">PROSTU_00113</name>
</gene>
<dbReference type="EMBL" id="ABJD02000020">
    <property type="protein sequence ID" value="EDU61868.1"/>
    <property type="molecule type" value="Genomic_DNA"/>
</dbReference>
<reference evidence="2" key="1">
    <citation type="submission" date="2008-04" db="EMBL/GenBank/DDBJ databases">
        <title>Draft genome sequence of Providencia stuartii (ATCC 25827).</title>
        <authorList>
            <person name="Sudarsanam P."/>
            <person name="Ley R."/>
            <person name="Guruge J."/>
            <person name="Turnbaugh P.J."/>
            <person name="Mahowald M."/>
            <person name="Liep D."/>
            <person name="Gordon J."/>
        </authorList>
    </citation>
    <scope>NUCLEOTIDE SEQUENCE [LARGE SCALE GENOMIC DNA]</scope>
    <source>
        <strain evidence="2">ATCC 25827</strain>
    </source>
</reference>
<dbReference type="SUPFAM" id="SSF55724">
    <property type="entry name" value="Mog1p/PsbP-like"/>
    <property type="match status" value="1"/>
</dbReference>
<sequence>MLKKPSYFIQQEKGIIRMEQRCLFTEGSISLPEGYKEQTVNILISPTGNAVNISRDDKPADETFDDYVARQKQLLQRSLKDWQLLEEKPSVLGENGIHG</sequence>
<protein>
    <submittedName>
        <fullName evidence="1">Uncharacterized protein</fullName>
    </submittedName>
</protein>
<comment type="caution">
    <text evidence="1">The sequence shown here is derived from an EMBL/GenBank/DDBJ whole genome shotgun (WGS) entry which is preliminary data.</text>
</comment>
<reference evidence="2" key="2">
    <citation type="submission" date="2008-04" db="EMBL/GenBank/DDBJ databases">
        <title>Draft genome sequence of Providencia stuartii(ATCC 25827).</title>
        <authorList>
            <person name="Sudarsanam P."/>
            <person name="Ley R."/>
            <person name="Guruge J."/>
            <person name="Turnbaugh P.J."/>
            <person name="Mahowald M."/>
            <person name="Liep D."/>
            <person name="Gordon J."/>
        </authorList>
    </citation>
    <scope>NUCLEOTIDE SEQUENCE [LARGE SCALE GENOMIC DNA]</scope>
    <source>
        <strain evidence="2">ATCC 25827</strain>
    </source>
</reference>
<dbReference type="InterPro" id="IPR014894">
    <property type="entry name" value="DcrB/EagT6"/>
</dbReference>
<evidence type="ECO:0000313" key="2">
    <source>
        <dbReference type="Proteomes" id="UP000004506"/>
    </source>
</evidence>
<dbReference type="Gene3D" id="3.40.1000.10">
    <property type="entry name" value="Mog1/PsbP, alpha/beta/alpha sandwich"/>
    <property type="match status" value="1"/>
</dbReference>
<dbReference type="InterPro" id="IPR016123">
    <property type="entry name" value="Mog1/PsbP_a/b/a-sand"/>
</dbReference>
<reference evidence="1 2" key="3">
    <citation type="submission" date="2008-05" db="EMBL/GenBank/DDBJ databases">
        <authorList>
            <person name="Fulton L."/>
            <person name="Clifton S."/>
            <person name="Fulton B."/>
            <person name="Xu J."/>
            <person name="Minx P."/>
            <person name="Pepin K.H."/>
            <person name="Johnson M."/>
            <person name="Thiruvilangam P."/>
            <person name="Bhonagiri V."/>
            <person name="Nash W.E."/>
            <person name="Mardis E.R."/>
            <person name="Wilson R.K."/>
        </authorList>
    </citation>
    <scope>NUCLEOTIDE SEQUENCE [LARGE SCALE GENOMIC DNA]</scope>
    <source>
        <strain evidence="1 2">ATCC 25827</strain>
    </source>
</reference>
<dbReference type="Pfam" id="PF08786">
    <property type="entry name" value="DcrB"/>
    <property type="match status" value="1"/>
</dbReference>
<evidence type="ECO:0000313" key="1">
    <source>
        <dbReference type="EMBL" id="EDU61868.1"/>
    </source>
</evidence>
<organism evidence="1 2">
    <name type="scientific">Providencia stuartii ATCC 25827</name>
    <dbReference type="NCBI Taxonomy" id="471874"/>
    <lineage>
        <taxon>Bacteria</taxon>
        <taxon>Pseudomonadati</taxon>
        <taxon>Pseudomonadota</taxon>
        <taxon>Gammaproteobacteria</taxon>
        <taxon>Enterobacterales</taxon>
        <taxon>Morganellaceae</taxon>
        <taxon>Providencia</taxon>
    </lineage>
</organism>